<evidence type="ECO:0000313" key="1">
    <source>
        <dbReference type="EMBL" id="OWR40893.1"/>
    </source>
</evidence>
<accession>A0A212EHC4</accession>
<dbReference type="InParanoid" id="A0A212EHC4"/>
<dbReference type="KEGG" id="dpl:KGM_215478"/>
<sequence>MRGADLVVAWVDDRHLNAQVLIISSGK</sequence>
<proteinExistence type="predicted"/>
<reference evidence="1 2" key="1">
    <citation type="journal article" date="2011" name="Cell">
        <title>The monarch butterfly genome yields insights into long-distance migration.</title>
        <authorList>
            <person name="Zhan S."/>
            <person name="Merlin C."/>
            <person name="Boore J.L."/>
            <person name="Reppert S.M."/>
        </authorList>
    </citation>
    <scope>NUCLEOTIDE SEQUENCE [LARGE SCALE GENOMIC DNA]</scope>
    <source>
        <strain evidence="1">F-2</strain>
    </source>
</reference>
<comment type="caution">
    <text evidence="1">The sequence shown here is derived from an EMBL/GenBank/DDBJ whole genome shotgun (WGS) entry which is preliminary data.</text>
</comment>
<evidence type="ECO:0000313" key="2">
    <source>
        <dbReference type="Proteomes" id="UP000007151"/>
    </source>
</evidence>
<organism evidence="1 2">
    <name type="scientific">Danaus plexippus plexippus</name>
    <dbReference type="NCBI Taxonomy" id="278856"/>
    <lineage>
        <taxon>Eukaryota</taxon>
        <taxon>Metazoa</taxon>
        <taxon>Ecdysozoa</taxon>
        <taxon>Arthropoda</taxon>
        <taxon>Hexapoda</taxon>
        <taxon>Insecta</taxon>
        <taxon>Pterygota</taxon>
        <taxon>Neoptera</taxon>
        <taxon>Endopterygota</taxon>
        <taxon>Lepidoptera</taxon>
        <taxon>Glossata</taxon>
        <taxon>Ditrysia</taxon>
        <taxon>Papilionoidea</taxon>
        <taxon>Nymphalidae</taxon>
        <taxon>Danainae</taxon>
        <taxon>Danaini</taxon>
        <taxon>Danaina</taxon>
        <taxon>Danaus</taxon>
        <taxon>Danaus</taxon>
    </lineage>
</organism>
<dbReference type="Proteomes" id="UP000007151">
    <property type="component" value="Unassembled WGS sequence"/>
</dbReference>
<gene>
    <name evidence="1" type="ORF">KGM_215478</name>
</gene>
<dbReference type="EMBL" id="AGBW02014910">
    <property type="protein sequence ID" value="OWR40893.1"/>
    <property type="molecule type" value="Genomic_DNA"/>
</dbReference>
<protein>
    <submittedName>
        <fullName evidence="1">Uncharacterized protein</fullName>
    </submittedName>
</protein>
<keyword evidence="2" id="KW-1185">Reference proteome</keyword>
<name>A0A212EHC4_DANPL</name>
<dbReference type="AlphaFoldDB" id="A0A212EHC4"/>